<evidence type="ECO:0000313" key="4">
    <source>
        <dbReference type="EMBL" id="AKU77028.1"/>
    </source>
</evidence>
<dbReference type="PROSITE" id="PS51670">
    <property type="entry name" value="SHKT"/>
    <property type="match status" value="4"/>
</dbReference>
<dbReference type="PANTHER" id="PTHR21724">
    <property type="entry name" value="SHKT DOMAIN-CONTAINING PROTEIN"/>
    <property type="match status" value="1"/>
</dbReference>
<evidence type="ECO:0000256" key="1">
    <source>
        <dbReference type="PROSITE-ProRule" id="PRU01005"/>
    </source>
</evidence>
<gene>
    <name evidence="4" type="primary">TX-I</name>
</gene>
<dbReference type="PANTHER" id="PTHR21724:SF109">
    <property type="entry name" value="SHKT DOMAIN-CONTAINING PROTEIN"/>
    <property type="match status" value="1"/>
</dbReference>
<protein>
    <submittedName>
        <fullName evidence="4">TX-I</fullName>
    </submittedName>
</protein>
<dbReference type="InterPro" id="IPR003582">
    <property type="entry name" value="ShKT_dom"/>
</dbReference>
<dbReference type="SMART" id="SM00254">
    <property type="entry name" value="ShKT"/>
    <property type="match status" value="4"/>
</dbReference>
<sequence>MLNWKNWRANWKKLELQKAKKELANNIEEYLHSSTHVKKEKDTKTNADDNKVKKSTELKPKEITEEDLDEIVKEYNVEEAKRSAEESLRKDLEAILESELKKRSSMPIQTCEDKRPDCAILKKSKTCGGKYTDVMKKNCEKTCGHCNDCYDKYPSRCSYFKKLGLCDKMPTKMEKYCYKTCGHCRMPAPPPCANTALGCCWNRVTTKIDKAGSNCPVCKDSYKRLCKTFSDDCSHKRSAGKFMRHYCPETCGLCNGGGCADQPDQAKYCSFWKGQGLCENDKNTMKLFCKKTCNLC</sequence>
<organism evidence="4">
    <name type="scientific">Carukia barnesi</name>
    <name type="common">Irukandji jellyfish</name>
    <dbReference type="NCBI Taxonomy" id="168717"/>
    <lineage>
        <taxon>Eukaryota</taxon>
        <taxon>Metazoa</taxon>
        <taxon>Cnidaria</taxon>
        <taxon>Cubozoa</taxon>
        <taxon>Carybdeida</taxon>
        <taxon>Carukiidae</taxon>
        <taxon>Carukia</taxon>
    </lineage>
</organism>
<dbReference type="AlphaFoldDB" id="A0A0R8I9V5"/>
<name>A0A0R8I9V5_CARBN</name>
<proteinExistence type="evidence at transcript level"/>
<reference evidence="4" key="1">
    <citation type="submission" date="2014-10" db="EMBL/GenBank/DDBJ databases">
        <authorList>
            <person name="Robin F."/>
            <person name="Le Brun C."/>
        </authorList>
    </citation>
    <scope>NUCLEOTIDE SEQUENCE</scope>
</reference>
<evidence type="ECO:0000259" key="3">
    <source>
        <dbReference type="PROSITE" id="PS51670"/>
    </source>
</evidence>
<feature type="region of interest" description="Disordered" evidence="2">
    <location>
        <begin position="33"/>
        <end position="54"/>
    </location>
</feature>
<feature type="domain" description="ShKT" evidence="3">
    <location>
        <begin position="218"/>
        <end position="254"/>
    </location>
</feature>
<feature type="domain" description="ShKT" evidence="3">
    <location>
        <begin position="149"/>
        <end position="184"/>
    </location>
</feature>
<accession>A0A0R8I9V5</accession>
<dbReference type="EMBL" id="KP025804">
    <property type="protein sequence ID" value="AKU77028.1"/>
    <property type="molecule type" value="mRNA"/>
</dbReference>
<comment type="caution">
    <text evidence="1">Lacks conserved residue(s) required for the propagation of feature annotation.</text>
</comment>
<evidence type="ECO:0000256" key="2">
    <source>
        <dbReference type="SAM" id="MobiDB-lite"/>
    </source>
</evidence>
<reference evidence="4" key="2">
    <citation type="submission" date="2015-12" db="EMBL/GenBank/DDBJ databases">
        <title>Occurrence Of Shk-Like Toxin Family In Box Jellyfish. Molecular Identification, Analysis Of Gene Expression And Protein Expression Studies.</title>
        <authorList>
            <person name="Avila-Soria G."/>
            <person name="Burnell J.N."/>
            <person name="Beltran Ramirez V.H."/>
            <person name="Winkel K.D."/>
        </authorList>
    </citation>
    <scope>NUCLEOTIDE SEQUENCE</scope>
</reference>
<dbReference type="Gene3D" id="1.10.10.1940">
    <property type="match status" value="2"/>
</dbReference>
<feature type="domain" description="ShKT" evidence="3">
    <location>
        <begin position="259"/>
        <end position="296"/>
    </location>
</feature>
<dbReference type="Pfam" id="PF01549">
    <property type="entry name" value="ShK"/>
    <property type="match status" value="4"/>
</dbReference>
<feature type="compositionally biased region" description="Basic and acidic residues" evidence="2">
    <location>
        <begin position="37"/>
        <end position="54"/>
    </location>
</feature>
<feature type="domain" description="ShKT" evidence="3">
    <location>
        <begin position="111"/>
        <end position="146"/>
    </location>
</feature>
<dbReference type="Gene3D" id="1.10.10.1870">
    <property type="entry name" value="ShTK domain-like"/>
    <property type="match status" value="1"/>
</dbReference>